<feature type="transmembrane region" description="Helical" evidence="1">
    <location>
        <begin position="628"/>
        <end position="647"/>
    </location>
</feature>
<dbReference type="EMBL" id="JACJKX010000009">
    <property type="protein sequence ID" value="MBM6928821.1"/>
    <property type="molecule type" value="Genomic_DNA"/>
</dbReference>
<feature type="transmembrane region" description="Helical" evidence="1">
    <location>
        <begin position="301"/>
        <end position="320"/>
    </location>
</feature>
<protein>
    <recommendedName>
        <fullName evidence="4">Membrane transport protein MMPL domain-containing protein</fullName>
    </recommendedName>
</protein>
<evidence type="ECO:0000313" key="3">
    <source>
        <dbReference type="Proteomes" id="UP000777002"/>
    </source>
</evidence>
<dbReference type="Gene3D" id="1.20.1640.10">
    <property type="entry name" value="Multidrug efflux transporter AcrB transmembrane domain"/>
    <property type="match status" value="2"/>
</dbReference>
<feature type="transmembrane region" description="Helical" evidence="1">
    <location>
        <begin position="678"/>
        <end position="697"/>
    </location>
</feature>
<feature type="transmembrane region" description="Helical" evidence="1">
    <location>
        <begin position="277"/>
        <end position="295"/>
    </location>
</feature>
<evidence type="ECO:0000313" key="2">
    <source>
        <dbReference type="EMBL" id="MBM6928821.1"/>
    </source>
</evidence>
<dbReference type="RefSeq" id="WP_205050410.1">
    <property type="nucleotide sequence ID" value="NZ_JACJKX010000009.1"/>
</dbReference>
<dbReference type="SUPFAM" id="SSF82866">
    <property type="entry name" value="Multidrug efflux transporter AcrB transmembrane domain"/>
    <property type="match status" value="2"/>
</dbReference>
<feature type="transmembrane region" description="Helical" evidence="1">
    <location>
        <begin position="251"/>
        <end position="270"/>
    </location>
</feature>
<reference evidence="2 3" key="1">
    <citation type="journal article" date="2021" name="Sci. Rep.">
        <title>The distribution of antibiotic resistance genes in chicken gut microbiota commensals.</title>
        <authorList>
            <person name="Juricova H."/>
            <person name="Matiasovicova J."/>
            <person name="Kubasova T."/>
            <person name="Cejkova D."/>
            <person name="Rychlik I."/>
        </authorList>
    </citation>
    <scope>NUCLEOTIDE SEQUENCE [LARGE SCALE GENOMIC DNA]</scope>
    <source>
        <strain evidence="2 3">An562</strain>
    </source>
</reference>
<evidence type="ECO:0008006" key="4">
    <source>
        <dbReference type="Google" id="ProtNLM"/>
    </source>
</evidence>
<feature type="transmembrane region" description="Helical" evidence="1">
    <location>
        <begin position="341"/>
        <end position="358"/>
    </location>
</feature>
<sequence length="761" mass="82572">MSQNKRLIAALLWAIAVLAALIRLVTWMGENRPQIDLIDLLPQNQVVSTEEKVLQSRFSSLHQNSVTLAVEIHDSSKDVAALKTVISQWDKEHDAFTQTQLQGSEEQLISLLKEVAQSGLTQKDRSFLENAGPEELLQTALQKATSPVGSVFFSFAEDPLGVAQNRLAELLSQWKLTAEHGLLTIEDGGKTYALFFFTVDRREVMAHSAGVEAAVSQLKAELTQRLPGKEMMISGLPLFSAAAASDAQTELTVIGLLSTLGIIAITWFWFGNLRALILILTVSAQALLMAVAVTVTVLGEVHLITLVFGTTLIGITVDYSSHFLCARLSKDEASEKTIKRLLPSLTLALISTAVGFALMACTPFPGLSQMALFCVSGVIAAYAAVVLWLPLLNRTAFMFRKRLLQLASFLSTLPSFATVSAKTRWCVSLAALLFLATGLPQLELRTTLADLNNAPQTLLKDAEKTAKLLNAPSLSQYFVIKAQTLDDLLEKEEALKMAIHKANIPGVTFSTTADWIASDSKAKKDGQLKREACLAVAAPLQSMLGAGPDCTAKESMRYEDLARELSPLGVLPPLIRDESGVSALILVRGLNSANIDSVKSLALPDEGVYWRNYPEQISELLSLYCEKIAWLLAAAMACTVIILTVFFKKEAWRAYLPCFLGIALTLALFGWMGIGLSLFSLLACVLLLGLGLDYGIFLTANPQGNLHTVAAITFAVLTTLLSFGLLAFSSTPALRSFGLCVMAGELIIWCLTPALRRYSED</sequence>
<feature type="transmembrane region" description="Helical" evidence="1">
    <location>
        <begin position="370"/>
        <end position="391"/>
    </location>
</feature>
<name>A0ABS2GTL6_9BURK</name>
<evidence type="ECO:0000256" key="1">
    <source>
        <dbReference type="SAM" id="Phobius"/>
    </source>
</evidence>
<proteinExistence type="predicted"/>
<feature type="transmembrane region" description="Helical" evidence="1">
    <location>
        <begin position="709"/>
        <end position="728"/>
    </location>
</feature>
<feature type="transmembrane region" description="Helical" evidence="1">
    <location>
        <begin position="654"/>
        <end position="672"/>
    </location>
</feature>
<dbReference type="InterPro" id="IPR050545">
    <property type="entry name" value="Mycobact_MmpL"/>
</dbReference>
<gene>
    <name evidence="2" type="ORF">H5985_06005</name>
</gene>
<keyword evidence="1" id="KW-0472">Membrane</keyword>
<keyword evidence="1" id="KW-0812">Transmembrane</keyword>
<accession>A0ABS2GTL6</accession>
<keyword evidence="1" id="KW-1133">Transmembrane helix</keyword>
<dbReference type="Proteomes" id="UP000777002">
    <property type="component" value="Unassembled WGS sequence"/>
</dbReference>
<comment type="caution">
    <text evidence="2">The sequence shown here is derived from an EMBL/GenBank/DDBJ whole genome shotgun (WGS) entry which is preliminary data.</text>
</comment>
<feature type="transmembrane region" description="Helical" evidence="1">
    <location>
        <begin position="734"/>
        <end position="755"/>
    </location>
</feature>
<dbReference type="PANTHER" id="PTHR33406:SF13">
    <property type="entry name" value="MEMBRANE PROTEIN YDFJ"/>
    <property type="match status" value="1"/>
</dbReference>
<dbReference type="PANTHER" id="PTHR33406">
    <property type="entry name" value="MEMBRANE PROTEIN MJ1562-RELATED"/>
    <property type="match status" value="1"/>
</dbReference>
<keyword evidence="3" id="KW-1185">Reference proteome</keyword>
<organism evidence="2 3">
    <name type="scientific">Parasutterella secunda</name>
    <dbReference type="NCBI Taxonomy" id="626947"/>
    <lineage>
        <taxon>Bacteria</taxon>
        <taxon>Pseudomonadati</taxon>
        <taxon>Pseudomonadota</taxon>
        <taxon>Betaproteobacteria</taxon>
        <taxon>Burkholderiales</taxon>
        <taxon>Sutterellaceae</taxon>
        <taxon>Parasutterella</taxon>
    </lineage>
</organism>